<evidence type="ECO:0000313" key="2">
    <source>
        <dbReference type="EMBL" id="CAB4139727.1"/>
    </source>
</evidence>
<evidence type="ECO:0000256" key="1">
    <source>
        <dbReference type="SAM" id="Coils"/>
    </source>
</evidence>
<organism evidence="2">
    <name type="scientific">uncultured Caudovirales phage</name>
    <dbReference type="NCBI Taxonomy" id="2100421"/>
    <lineage>
        <taxon>Viruses</taxon>
        <taxon>Duplodnaviria</taxon>
        <taxon>Heunggongvirae</taxon>
        <taxon>Uroviricota</taxon>
        <taxon>Caudoviricetes</taxon>
        <taxon>Peduoviridae</taxon>
        <taxon>Maltschvirus</taxon>
        <taxon>Maltschvirus maltsch</taxon>
    </lineage>
</organism>
<keyword evidence="1" id="KW-0175">Coiled coil</keyword>
<gene>
    <name evidence="2" type="ORF">UFOVP353_5</name>
</gene>
<reference evidence="2" key="1">
    <citation type="submission" date="2020-04" db="EMBL/GenBank/DDBJ databases">
        <authorList>
            <person name="Chiriac C."/>
            <person name="Salcher M."/>
            <person name="Ghai R."/>
            <person name="Kavagutti S V."/>
        </authorList>
    </citation>
    <scope>NUCLEOTIDE SEQUENCE</scope>
</reference>
<feature type="coiled-coil region" evidence="1">
    <location>
        <begin position="153"/>
        <end position="181"/>
    </location>
</feature>
<dbReference type="EMBL" id="LR796367">
    <property type="protein sequence ID" value="CAB4139727.1"/>
    <property type="molecule type" value="Genomic_DNA"/>
</dbReference>
<sequence>MAIYPVFEIKAVKDEVKSAVEGRVVYDDVEYVSIRVDQKTKIDKPAAEWLGELDYKLDKGRIDPGEYQRFRRIYEAFKSGQEAPLDGTDIRGWPLVTPAQVENFRKIGVRTLEDLIKADENTIKEAGSGARELQKKATAYIEAAKDGKAAEKIVALENAVNQLSEQNVQLMNELKNQLEAKEAPKKGRPPKAA</sequence>
<name>A0A6J5M2X0_9CAUD</name>
<accession>A0A6J5M2X0</accession>
<proteinExistence type="predicted"/>
<protein>
    <submittedName>
        <fullName evidence="2">Uncharacterized protein</fullName>
    </submittedName>
</protein>